<dbReference type="EMBL" id="JAAMPI010000167">
    <property type="protein sequence ID" value="KAF4634677.1"/>
    <property type="molecule type" value="Genomic_DNA"/>
</dbReference>
<dbReference type="OrthoDB" id="10254877at2759"/>
<evidence type="ECO:0000313" key="9">
    <source>
        <dbReference type="Proteomes" id="UP000566819"/>
    </source>
</evidence>
<reference evidence="8 9" key="1">
    <citation type="submission" date="2020-03" db="EMBL/GenBank/DDBJ databases">
        <title>Draft Genome Sequence of Cudoniella acicularis.</title>
        <authorList>
            <person name="Buettner E."/>
            <person name="Kellner H."/>
        </authorList>
    </citation>
    <scope>NUCLEOTIDE SEQUENCE [LARGE SCALE GENOMIC DNA]</scope>
    <source>
        <strain evidence="8 9">DSM 108380</strain>
    </source>
</reference>
<comment type="cofactor">
    <cofactor evidence="1">
        <name>FAD</name>
        <dbReference type="ChEBI" id="CHEBI:57692"/>
    </cofactor>
</comment>
<keyword evidence="4" id="KW-0274">FAD</keyword>
<comment type="similarity">
    <text evidence="2">Belongs to the acyl-CoA dehydrogenase family.</text>
</comment>
<feature type="domain" description="Acyl-CoA dehydrogenase/oxidase C-terminal" evidence="6">
    <location>
        <begin position="205"/>
        <end position="361"/>
    </location>
</feature>
<keyword evidence="5" id="KW-0560">Oxidoreductase</keyword>
<name>A0A8H4W5L3_9HELO</name>
<dbReference type="Gene3D" id="1.10.540.10">
    <property type="entry name" value="Acyl-CoA dehydrogenase/oxidase, N-terminal domain"/>
    <property type="match status" value="1"/>
</dbReference>
<dbReference type="AlphaFoldDB" id="A0A8H4W5L3"/>
<dbReference type="InterPro" id="IPR037069">
    <property type="entry name" value="AcylCoA_DH/ox_N_sf"/>
</dbReference>
<dbReference type="InterPro" id="IPR009075">
    <property type="entry name" value="AcylCo_DH/oxidase_C"/>
</dbReference>
<keyword evidence="9" id="KW-1185">Reference proteome</keyword>
<dbReference type="Gene3D" id="2.40.110.10">
    <property type="entry name" value="Butyryl-CoA Dehydrogenase, subunit A, domain 2"/>
    <property type="match status" value="1"/>
</dbReference>
<organism evidence="8 9">
    <name type="scientific">Cudoniella acicularis</name>
    <dbReference type="NCBI Taxonomy" id="354080"/>
    <lineage>
        <taxon>Eukaryota</taxon>
        <taxon>Fungi</taxon>
        <taxon>Dikarya</taxon>
        <taxon>Ascomycota</taxon>
        <taxon>Pezizomycotina</taxon>
        <taxon>Leotiomycetes</taxon>
        <taxon>Helotiales</taxon>
        <taxon>Tricladiaceae</taxon>
        <taxon>Cudoniella</taxon>
    </lineage>
</organism>
<dbReference type="InterPro" id="IPR046373">
    <property type="entry name" value="Acyl-CoA_Oxase/DH_mid-dom_sf"/>
</dbReference>
<feature type="domain" description="Acyl-CoA dehydrogenase/oxidase N-terminal" evidence="7">
    <location>
        <begin position="81"/>
        <end position="135"/>
    </location>
</feature>
<dbReference type="Gene3D" id="1.20.140.10">
    <property type="entry name" value="Butyryl-CoA Dehydrogenase, subunit A, domain 3"/>
    <property type="match status" value="1"/>
</dbReference>
<gene>
    <name evidence="8" type="ORF">G7Y89_g3418</name>
</gene>
<dbReference type="SUPFAM" id="SSF47203">
    <property type="entry name" value="Acyl-CoA dehydrogenase C-terminal domain-like"/>
    <property type="match status" value="1"/>
</dbReference>
<keyword evidence="3" id="KW-0285">Flavoprotein</keyword>
<comment type="caution">
    <text evidence="8">The sequence shown here is derived from an EMBL/GenBank/DDBJ whole genome shotgun (WGS) entry which is preliminary data.</text>
</comment>
<dbReference type="Pfam" id="PF02771">
    <property type="entry name" value="Acyl-CoA_dh_N"/>
    <property type="match status" value="1"/>
</dbReference>
<evidence type="ECO:0008006" key="10">
    <source>
        <dbReference type="Google" id="ProtNLM"/>
    </source>
</evidence>
<dbReference type="InterPro" id="IPR009100">
    <property type="entry name" value="AcylCoA_DH/oxidase_NM_dom_sf"/>
</dbReference>
<protein>
    <recommendedName>
        <fullName evidence="10">Acyl-CoA dehydrogenase/oxidase C-terminal domain-containing protein</fullName>
    </recommendedName>
</protein>
<sequence length="379" mass="41266">MKKGKRNSRKLATIYPLVVKLLRVFSAIHGMRDVPSSITKINTPPPAAHLEVFKRHAEGYLALSTGLRNLALPGGILFDEWDSWHTLIITDEQSRVGYTGVLWGLGGGNAIGVPPIVNFGTRARKDKFLPGVANGSIQFCLGITEPDVRIGGPGAGGISLLIIPLKVPGVLTRQMHNSGVGASGSTFIIFNDVIVLVSTLIHKGNRGFEVIMLNFNTERKAIATQSIRLSRVCVEDAWNYTCTRETFGKKLIENTIIRAKFIKMGRMIEPTQAFLEQLTWLIELSRKNGKNSPSVKIGGMTAMLKVISTRCLEKCVREAQQIMGGLGYARGGKGGRIEAISRDVRVMAVCGGSEEIMSELAIREEAKDLKTHASASSQL</sequence>
<dbReference type="InterPro" id="IPR050741">
    <property type="entry name" value="Acyl-CoA_dehydrogenase"/>
</dbReference>
<evidence type="ECO:0000256" key="5">
    <source>
        <dbReference type="ARBA" id="ARBA00023002"/>
    </source>
</evidence>
<evidence type="ECO:0000256" key="3">
    <source>
        <dbReference type="ARBA" id="ARBA00022630"/>
    </source>
</evidence>
<dbReference type="InterPro" id="IPR036250">
    <property type="entry name" value="AcylCo_DH-like_C"/>
</dbReference>
<dbReference type="Pfam" id="PF00441">
    <property type="entry name" value="Acyl-CoA_dh_1"/>
    <property type="match status" value="1"/>
</dbReference>
<evidence type="ECO:0000256" key="1">
    <source>
        <dbReference type="ARBA" id="ARBA00001974"/>
    </source>
</evidence>
<evidence type="ECO:0000256" key="2">
    <source>
        <dbReference type="ARBA" id="ARBA00009347"/>
    </source>
</evidence>
<dbReference type="InterPro" id="IPR013786">
    <property type="entry name" value="AcylCoA_DH/ox_N"/>
</dbReference>
<dbReference type="PANTHER" id="PTHR48083:SF17">
    <property type="entry name" value="ACYL-COA DEHYDROGENASE (AFU_ORTHOLOGUE AFUA_2G16630)-RELATED"/>
    <property type="match status" value="1"/>
</dbReference>
<dbReference type="GO" id="GO:0050660">
    <property type="term" value="F:flavin adenine dinucleotide binding"/>
    <property type="evidence" value="ECO:0007669"/>
    <property type="project" value="InterPro"/>
</dbReference>
<evidence type="ECO:0000256" key="4">
    <source>
        <dbReference type="ARBA" id="ARBA00022827"/>
    </source>
</evidence>
<evidence type="ECO:0000313" key="8">
    <source>
        <dbReference type="EMBL" id="KAF4634677.1"/>
    </source>
</evidence>
<dbReference type="GO" id="GO:0003995">
    <property type="term" value="F:acyl-CoA dehydrogenase activity"/>
    <property type="evidence" value="ECO:0007669"/>
    <property type="project" value="TreeGrafter"/>
</dbReference>
<proteinExistence type="inferred from homology"/>
<evidence type="ECO:0000259" key="7">
    <source>
        <dbReference type="Pfam" id="PF02771"/>
    </source>
</evidence>
<dbReference type="PANTHER" id="PTHR48083">
    <property type="entry name" value="MEDIUM-CHAIN SPECIFIC ACYL-COA DEHYDROGENASE, MITOCHONDRIAL-RELATED"/>
    <property type="match status" value="1"/>
</dbReference>
<dbReference type="GO" id="GO:0005737">
    <property type="term" value="C:cytoplasm"/>
    <property type="evidence" value="ECO:0007669"/>
    <property type="project" value="TreeGrafter"/>
</dbReference>
<accession>A0A8H4W5L3</accession>
<evidence type="ECO:0000259" key="6">
    <source>
        <dbReference type="Pfam" id="PF00441"/>
    </source>
</evidence>
<dbReference type="SUPFAM" id="SSF56645">
    <property type="entry name" value="Acyl-CoA dehydrogenase NM domain-like"/>
    <property type="match status" value="1"/>
</dbReference>
<dbReference type="Proteomes" id="UP000566819">
    <property type="component" value="Unassembled WGS sequence"/>
</dbReference>
<dbReference type="GO" id="GO:0033539">
    <property type="term" value="P:fatty acid beta-oxidation using acyl-CoA dehydrogenase"/>
    <property type="evidence" value="ECO:0007669"/>
    <property type="project" value="TreeGrafter"/>
</dbReference>